<feature type="region of interest" description="Disordered" evidence="2">
    <location>
        <begin position="110"/>
        <end position="149"/>
    </location>
</feature>
<dbReference type="EMBL" id="JANPWB010000009">
    <property type="protein sequence ID" value="KAJ1152666.1"/>
    <property type="molecule type" value="Genomic_DNA"/>
</dbReference>
<feature type="compositionally biased region" description="Basic and acidic residues" evidence="2">
    <location>
        <begin position="131"/>
        <end position="142"/>
    </location>
</feature>
<keyword evidence="4" id="KW-1185">Reference proteome</keyword>
<feature type="compositionally biased region" description="Polar residues" evidence="2">
    <location>
        <begin position="169"/>
        <end position="184"/>
    </location>
</feature>
<reference evidence="3" key="1">
    <citation type="journal article" date="2022" name="bioRxiv">
        <title>Sequencing and chromosome-scale assembly of the giantPleurodeles waltlgenome.</title>
        <authorList>
            <person name="Brown T."/>
            <person name="Elewa A."/>
            <person name="Iarovenko S."/>
            <person name="Subramanian E."/>
            <person name="Araus A.J."/>
            <person name="Petzold A."/>
            <person name="Susuki M."/>
            <person name="Suzuki K.-i.T."/>
            <person name="Hayashi T."/>
            <person name="Toyoda A."/>
            <person name="Oliveira C."/>
            <person name="Osipova E."/>
            <person name="Leigh N.D."/>
            <person name="Simon A."/>
            <person name="Yun M.H."/>
        </authorList>
    </citation>
    <scope>NUCLEOTIDE SEQUENCE</scope>
    <source>
        <strain evidence="3">20211129_DDA</strain>
        <tissue evidence="3">Liver</tissue>
    </source>
</reference>
<feature type="coiled-coil region" evidence="1">
    <location>
        <begin position="65"/>
        <end position="92"/>
    </location>
</feature>
<sequence length="329" mass="37361">MEERGVAPCLWLKQWCKATEKEGCFAFTEHGTFNIRILENLQRVLNELKSPPRPAQFEGLAIWELMAIRQQQQKFERRMRKAEKTLAEARWDSAQRVWRRETIDGIRMFPAKAQENENKGGKATCKTNKSSSKDKEAKKPWSEMDDSDDDEFLNQFLNDRPLPYAIDNNRPSTSTGPVSSTQNKVTVNPVQVSPVSTPAPVQSSISMSTAPEMQPQLQPPQVQRLYPDVPILETTTNLVVLSDLTYTRPKLIQTEPTPHLLPQAKQQMVPNYTSVTGPRSAMAPVINQNMGVNAPQVLGSRQPPYPCPLQLVHQYHCMHRRSLAYGIRE</sequence>
<accession>A0AAV7RM51</accession>
<evidence type="ECO:0000313" key="3">
    <source>
        <dbReference type="EMBL" id="KAJ1152666.1"/>
    </source>
</evidence>
<dbReference type="Proteomes" id="UP001066276">
    <property type="component" value="Chromosome 5"/>
</dbReference>
<keyword evidence="1" id="KW-0175">Coiled coil</keyword>
<organism evidence="3 4">
    <name type="scientific">Pleurodeles waltl</name>
    <name type="common">Iberian ribbed newt</name>
    <dbReference type="NCBI Taxonomy" id="8319"/>
    <lineage>
        <taxon>Eukaryota</taxon>
        <taxon>Metazoa</taxon>
        <taxon>Chordata</taxon>
        <taxon>Craniata</taxon>
        <taxon>Vertebrata</taxon>
        <taxon>Euteleostomi</taxon>
        <taxon>Amphibia</taxon>
        <taxon>Batrachia</taxon>
        <taxon>Caudata</taxon>
        <taxon>Salamandroidea</taxon>
        <taxon>Salamandridae</taxon>
        <taxon>Pleurodelinae</taxon>
        <taxon>Pleurodeles</taxon>
    </lineage>
</organism>
<protein>
    <submittedName>
        <fullName evidence="3">Uncharacterized protein</fullName>
    </submittedName>
</protein>
<evidence type="ECO:0000313" key="4">
    <source>
        <dbReference type="Proteomes" id="UP001066276"/>
    </source>
</evidence>
<proteinExistence type="predicted"/>
<gene>
    <name evidence="3" type="ORF">NDU88_005441</name>
</gene>
<name>A0AAV7RM51_PLEWA</name>
<comment type="caution">
    <text evidence="3">The sequence shown here is derived from an EMBL/GenBank/DDBJ whole genome shotgun (WGS) entry which is preliminary data.</text>
</comment>
<evidence type="ECO:0000256" key="1">
    <source>
        <dbReference type="SAM" id="Coils"/>
    </source>
</evidence>
<feature type="region of interest" description="Disordered" evidence="2">
    <location>
        <begin position="162"/>
        <end position="184"/>
    </location>
</feature>
<dbReference type="AlphaFoldDB" id="A0AAV7RM51"/>
<evidence type="ECO:0000256" key="2">
    <source>
        <dbReference type="SAM" id="MobiDB-lite"/>
    </source>
</evidence>